<evidence type="ECO:0000313" key="3">
    <source>
        <dbReference type="EMBL" id="TFK25112.1"/>
    </source>
</evidence>
<reference evidence="3 4" key="1">
    <citation type="journal article" date="2019" name="Nat. Ecol. Evol.">
        <title>Megaphylogeny resolves global patterns of mushroom evolution.</title>
        <authorList>
            <person name="Varga T."/>
            <person name="Krizsan K."/>
            <person name="Foldi C."/>
            <person name="Dima B."/>
            <person name="Sanchez-Garcia M."/>
            <person name="Sanchez-Ramirez S."/>
            <person name="Szollosi G.J."/>
            <person name="Szarkandi J.G."/>
            <person name="Papp V."/>
            <person name="Albert L."/>
            <person name="Andreopoulos W."/>
            <person name="Angelini C."/>
            <person name="Antonin V."/>
            <person name="Barry K.W."/>
            <person name="Bougher N.L."/>
            <person name="Buchanan P."/>
            <person name="Buyck B."/>
            <person name="Bense V."/>
            <person name="Catcheside P."/>
            <person name="Chovatia M."/>
            <person name="Cooper J."/>
            <person name="Damon W."/>
            <person name="Desjardin D."/>
            <person name="Finy P."/>
            <person name="Geml J."/>
            <person name="Haridas S."/>
            <person name="Hughes K."/>
            <person name="Justo A."/>
            <person name="Karasinski D."/>
            <person name="Kautmanova I."/>
            <person name="Kiss B."/>
            <person name="Kocsube S."/>
            <person name="Kotiranta H."/>
            <person name="LaButti K.M."/>
            <person name="Lechner B.E."/>
            <person name="Liimatainen K."/>
            <person name="Lipzen A."/>
            <person name="Lukacs Z."/>
            <person name="Mihaltcheva S."/>
            <person name="Morgado L.N."/>
            <person name="Niskanen T."/>
            <person name="Noordeloos M.E."/>
            <person name="Ohm R.A."/>
            <person name="Ortiz-Santana B."/>
            <person name="Ovrebo C."/>
            <person name="Racz N."/>
            <person name="Riley R."/>
            <person name="Savchenko A."/>
            <person name="Shiryaev A."/>
            <person name="Soop K."/>
            <person name="Spirin V."/>
            <person name="Szebenyi C."/>
            <person name="Tomsovsky M."/>
            <person name="Tulloss R.E."/>
            <person name="Uehling J."/>
            <person name="Grigoriev I.V."/>
            <person name="Vagvolgyi C."/>
            <person name="Papp T."/>
            <person name="Martin F.M."/>
            <person name="Miettinen O."/>
            <person name="Hibbett D.S."/>
            <person name="Nagy L.G."/>
        </authorList>
    </citation>
    <scope>NUCLEOTIDE SEQUENCE [LARGE SCALE GENOMIC DNA]</scope>
    <source>
        <strain evidence="3 4">CBS 121175</strain>
    </source>
</reference>
<gene>
    <name evidence="3" type="ORF">FA15DRAFT_655359</name>
</gene>
<keyword evidence="2" id="KW-1133">Transmembrane helix</keyword>
<evidence type="ECO:0000256" key="2">
    <source>
        <dbReference type="SAM" id="Phobius"/>
    </source>
</evidence>
<name>A0A5C3KXB5_COPMA</name>
<proteinExistence type="predicted"/>
<dbReference type="STRING" id="230819.A0A5C3KXB5"/>
<evidence type="ECO:0000256" key="1">
    <source>
        <dbReference type="SAM" id="MobiDB-lite"/>
    </source>
</evidence>
<keyword evidence="2" id="KW-0812">Transmembrane</keyword>
<feature type="region of interest" description="Disordered" evidence="1">
    <location>
        <begin position="433"/>
        <end position="492"/>
    </location>
</feature>
<sequence>MSIVHPRVIYYDDDHPAIEYGGIWEQSEEAFLNDKSPVFGGKQQMTKGEASLSFEFTGTEFRMLGRLVPVPQQGQGSNATSLNTRPSWQCFMDGEEFAGDTPEDKPANGFTYCYWRLEESEADDINHTHTFHMRINADEDAPLWIDAVYVLPPALETVQSRLKESDGTIWARLTPKDASVRLGPNWGSLDTGDVRYTVDEGSFVDIDFIGTQVVWWGSSLLEMPVGTSRGSYSIDGGPNVSFPFTGRRRPGIDPGYRQFFETETFGAGLHTLRVTYDGFEAPLVFNQVFIKDGDIFEPDPRTLSDSDRSSVRPRPPQSSADPSGLPSDIQARPVPVGAIVGAVVGCVAMILGVVLVLMFFRAKRREVLEEEATQSRLREFLLNHPNNADPGVDGNGGVTDSSASSTTQVLIATPNSFGAGMLFVKSRENLLGDDQRGSTLRSDGPSDGGGAQRNVTRVYAKQRLSQSRVSVEQDSDERRALLDRPPSYSQGQ</sequence>
<feature type="compositionally biased region" description="Basic and acidic residues" evidence="1">
    <location>
        <begin position="300"/>
        <end position="310"/>
    </location>
</feature>
<dbReference type="AlphaFoldDB" id="A0A5C3KXB5"/>
<dbReference type="Proteomes" id="UP000307440">
    <property type="component" value="Unassembled WGS sequence"/>
</dbReference>
<feature type="compositionally biased region" description="Polar residues" evidence="1">
    <location>
        <begin position="463"/>
        <end position="472"/>
    </location>
</feature>
<protein>
    <submittedName>
        <fullName evidence="3">Uncharacterized protein</fullName>
    </submittedName>
</protein>
<accession>A0A5C3KXB5</accession>
<feature type="region of interest" description="Disordered" evidence="1">
    <location>
        <begin position="300"/>
        <end position="328"/>
    </location>
</feature>
<dbReference type="EMBL" id="ML210190">
    <property type="protein sequence ID" value="TFK25112.1"/>
    <property type="molecule type" value="Genomic_DNA"/>
</dbReference>
<evidence type="ECO:0000313" key="4">
    <source>
        <dbReference type="Proteomes" id="UP000307440"/>
    </source>
</evidence>
<keyword evidence="4" id="KW-1185">Reference proteome</keyword>
<organism evidence="3 4">
    <name type="scientific">Coprinopsis marcescibilis</name>
    <name type="common">Agaric fungus</name>
    <name type="synonym">Psathyrella marcescibilis</name>
    <dbReference type="NCBI Taxonomy" id="230819"/>
    <lineage>
        <taxon>Eukaryota</taxon>
        <taxon>Fungi</taxon>
        <taxon>Dikarya</taxon>
        <taxon>Basidiomycota</taxon>
        <taxon>Agaricomycotina</taxon>
        <taxon>Agaricomycetes</taxon>
        <taxon>Agaricomycetidae</taxon>
        <taxon>Agaricales</taxon>
        <taxon>Agaricineae</taxon>
        <taxon>Psathyrellaceae</taxon>
        <taxon>Coprinopsis</taxon>
    </lineage>
</organism>
<feature type="region of interest" description="Disordered" evidence="1">
    <location>
        <begin position="384"/>
        <end position="405"/>
    </location>
</feature>
<dbReference type="OrthoDB" id="3029306at2759"/>
<feature type="transmembrane region" description="Helical" evidence="2">
    <location>
        <begin position="336"/>
        <end position="360"/>
    </location>
</feature>
<keyword evidence="2" id="KW-0472">Membrane</keyword>